<feature type="signal peptide" evidence="2">
    <location>
        <begin position="1"/>
        <end position="33"/>
    </location>
</feature>
<proteinExistence type="predicted"/>
<evidence type="ECO:0000256" key="1">
    <source>
        <dbReference type="ARBA" id="ARBA00022729"/>
    </source>
</evidence>
<dbReference type="Proteomes" id="UP000632849">
    <property type="component" value="Unassembled WGS sequence"/>
</dbReference>
<dbReference type="SUPFAM" id="SSF69318">
    <property type="entry name" value="Integrin alpha N-terminal domain"/>
    <property type="match status" value="1"/>
</dbReference>
<comment type="caution">
    <text evidence="3">The sequence shown here is derived from an EMBL/GenBank/DDBJ whole genome shotgun (WGS) entry which is preliminary data.</text>
</comment>
<accession>A0A919ELE1</accession>
<organism evidence="3 4">
    <name type="scientific">Streptomyces filamentosus</name>
    <name type="common">Streptomyces roseosporus</name>
    <dbReference type="NCBI Taxonomy" id="67294"/>
    <lineage>
        <taxon>Bacteria</taxon>
        <taxon>Bacillati</taxon>
        <taxon>Actinomycetota</taxon>
        <taxon>Actinomycetes</taxon>
        <taxon>Kitasatosporales</taxon>
        <taxon>Streptomycetaceae</taxon>
        <taxon>Streptomyces</taxon>
    </lineage>
</organism>
<dbReference type="AlphaFoldDB" id="A0A919ELE1"/>
<dbReference type="EMBL" id="BNBE01000001">
    <property type="protein sequence ID" value="GHF95493.1"/>
    <property type="molecule type" value="Genomic_DNA"/>
</dbReference>
<dbReference type="RefSeq" id="WP_190041613.1">
    <property type="nucleotide sequence ID" value="NZ_BNBE01000001.1"/>
</dbReference>
<reference evidence="3" key="2">
    <citation type="submission" date="2020-09" db="EMBL/GenBank/DDBJ databases">
        <authorList>
            <person name="Sun Q."/>
            <person name="Ohkuma M."/>
        </authorList>
    </citation>
    <scope>NUCLEOTIDE SEQUENCE</scope>
    <source>
        <strain evidence="3">JCM 4122</strain>
    </source>
</reference>
<keyword evidence="1 2" id="KW-0732">Signal</keyword>
<evidence type="ECO:0000256" key="2">
    <source>
        <dbReference type="SAM" id="SignalP"/>
    </source>
</evidence>
<dbReference type="Pfam" id="PF13517">
    <property type="entry name" value="FG-GAP_3"/>
    <property type="match status" value="1"/>
</dbReference>
<feature type="chain" id="PRO_5037403877" description="VCBS repeat-containing protein" evidence="2">
    <location>
        <begin position="34"/>
        <end position="290"/>
    </location>
</feature>
<evidence type="ECO:0000313" key="4">
    <source>
        <dbReference type="Proteomes" id="UP000632849"/>
    </source>
</evidence>
<gene>
    <name evidence="3" type="ORF">GCM10017667_27090</name>
</gene>
<name>A0A919ELE1_STRFL</name>
<sequence length="290" mass="30655">MGFARHGRGPGRALAAAVAVGTAVLGLPGTAAAAPGDASGAAATVAPRFNLYGVHKRTHVLWEWYHDGPYLGIDAPTPEDRSDLADIITVDNNGNGYGEGAWTLHKNGRLDYAGSVDGRRQTVGPVGKGWNIYAEVLSPGSLGGAKEADLIGRDTAGVLWSYLSHPDGRLTPRMRVGGGWGRYDQLAGQGDLTGDGRPDIVARDRTGVLWLYRGTGDYKAPFASRTRVGGGWNAYDRLLSLGDDDGDGRVDLLARKPTGQLLRYPGTGDAAKPFKPPVAYASGMDRFNLL</sequence>
<dbReference type="InterPro" id="IPR028994">
    <property type="entry name" value="Integrin_alpha_N"/>
</dbReference>
<dbReference type="InterPro" id="IPR013517">
    <property type="entry name" value="FG-GAP"/>
</dbReference>
<reference evidence="3" key="1">
    <citation type="journal article" date="2014" name="Int. J. Syst. Evol. Microbiol.">
        <title>Complete genome sequence of Corynebacterium casei LMG S-19264T (=DSM 44701T), isolated from a smear-ripened cheese.</title>
        <authorList>
            <consortium name="US DOE Joint Genome Institute (JGI-PGF)"/>
            <person name="Walter F."/>
            <person name="Albersmeier A."/>
            <person name="Kalinowski J."/>
            <person name="Ruckert C."/>
        </authorList>
    </citation>
    <scope>NUCLEOTIDE SEQUENCE</scope>
    <source>
        <strain evidence="3">JCM 4122</strain>
    </source>
</reference>
<keyword evidence="4" id="KW-1185">Reference proteome</keyword>
<evidence type="ECO:0000313" key="3">
    <source>
        <dbReference type="EMBL" id="GHF95493.1"/>
    </source>
</evidence>
<evidence type="ECO:0008006" key="5">
    <source>
        <dbReference type="Google" id="ProtNLM"/>
    </source>
</evidence>
<protein>
    <recommendedName>
        <fullName evidence="5">VCBS repeat-containing protein</fullName>
    </recommendedName>
</protein>